<dbReference type="Pfam" id="PF00847">
    <property type="entry name" value="AP2"/>
    <property type="match status" value="1"/>
</dbReference>
<dbReference type="AlphaFoldDB" id="A0A976M6Z4"/>
<dbReference type="GO" id="GO:0005634">
    <property type="term" value="C:nucleus"/>
    <property type="evidence" value="ECO:0007669"/>
    <property type="project" value="UniProtKB-SubCell"/>
</dbReference>
<dbReference type="GO" id="GO:0003700">
    <property type="term" value="F:DNA-binding transcription factor activity"/>
    <property type="evidence" value="ECO:0007669"/>
    <property type="project" value="InterPro"/>
</dbReference>
<feature type="domain" description="AP2/ERF" evidence="7">
    <location>
        <begin position="66"/>
        <end position="120"/>
    </location>
</feature>
<reference evidence="8" key="1">
    <citation type="submission" date="2022-07" db="EMBL/GenBank/DDBJ databases">
        <title>Evaluation of T. orientalis genome assembly methods using nanopore sequencing and analysis of variation between genomes.</title>
        <authorList>
            <person name="Yam J."/>
            <person name="Micallef M.L."/>
            <person name="Liu M."/>
            <person name="Djordjevic S.P."/>
            <person name="Bogema D.R."/>
            <person name="Jenkins C."/>
        </authorList>
    </citation>
    <scope>NUCLEOTIDE SEQUENCE</scope>
    <source>
        <strain evidence="8">Fish Creek</strain>
    </source>
</reference>
<evidence type="ECO:0000256" key="5">
    <source>
        <dbReference type="ARBA" id="ARBA00023242"/>
    </source>
</evidence>
<evidence type="ECO:0000256" key="1">
    <source>
        <dbReference type="ARBA" id="ARBA00004123"/>
    </source>
</evidence>
<dbReference type="GO" id="GO:0003677">
    <property type="term" value="F:DNA binding"/>
    <property type="evidence" value="ECO:0007669"/>
    <property type="project" value="UniProtKB-KW"/>
</dbReference>
<feature type="region of interest" description="Disordered" evidence="6">
    <location>
        <begin position="1"/>
        <end position="68"/>
    </location>
</feature>
<evidence type="ECO:0000256" key="6">
    <source>
        <dbReference type="SAM" id="MobiDB-lite"/>
    </source>
</evidence>
<dbReference type="OrthoDB" id="333966at2759"/>
<organism evidence="8 9">
    <name type="scientific">Theileria orientalis</name>
    <dbReference type="NCBI Taxonomy" id="68886"/>
    <lineage>
        <taxon>Eukaryota</taxon>
        <taxon>Sar</taxon>
        <taxon>Alveolata</taxon>
        <taxon>Apicomplexa</taxon>
        <taxon>Aconoidasida</taxon>
        <taxon>Piroplasmida</taxon>
        <taxon>Theileriidae</taxon>
        <taxon>Theileria</taxon>
    </lineage>
</organism>
<comment type="subcellular location">
    <subcellularLocation>
        <location evidence="1">Nucleus</location>
    </subcellularLocation>
</comment>
<keyword evidence="2" id="KW-0805">Transcription regulation</keyword>
<dbReference type="Proteomes" id="UP000244803">
    <property type="component" value="Chromosome 4"/>
</dbReference>
<dbReference type="EMBL" id="CP056067">
    <property type="protein sequence ID" value="UKJ89689.1"/>
    <property type="molecule type" value="Genomic_DNA"/>
</dbReference>
<name>A0A976M6Z4_THEOR</name>
<keyword evidence="3" id="KW-0238">DNA-binding</keyword>
<evidence type="ECO:0000313" key="9">
    <source>
        <dbReference type="Proteomes" id="UP000244803"/>
    </source>
</evidence>
<feature type="region of interest" description="Disordered" evidence="6">
    <location>
        <begin position="142"/>
        <end position="178"/>
    </location>
</feature>
<evidence type="ECO:0000256" key="3">
    <source>
        <dbReference type="ARBA" id="ARBA00023125"/>
    </source>
</evidence>
<keyword evidence="4" id="KW-0804">Transcription</keyword>
<keyword evidence="5" id="KW-0539">Nucleus</keyword>
<sequence>MEDSNEVVDVPNTVETGEAVSESAEVKSEPPKSPGRKSVTFKNGKKYANKKFILPPPPRASPTSSSGFPGVSWNKRMGAWLAFYYDQGTRRSRTFHPKYFEMNVEKAKLAAIDFMKSIERHPKCSLRKNRRERHDWSNSHYIRTSPEFDDETEPTTRRRRKPINKEYNPDGVKRSPLSCSTQASIGELYFDALRPKFLNGVKRDKQIEPNPVRVQRVKRDNEVMDMTPNMFNHGLMWGNCNMFVNSQEYCPSQEYYPSSQESSSFSMPSFNGFTRNYVDEHMYMGAVDQDHELAKLMHSIHNVDSLDSSMNFISGYTCSPTSMSSPYLSPYTHYRTKEEAAISPNAGFQNMMMQPDSQQNNMLYSPGSSYILPIDSN</sequence>
<proteinExistence type="predicted"/>
<protein>
    <recommendedName>
        <fullName evidence="7">AP2/ERF domain-containing protein</fullName>
    </recommendedName>
</protein>
<accession>A0A976M6Z4</accession>
<evidence type="ECO:0000259" key="7">
    <source>
        <dbReference type="Pfam" id="PF00847"/>
    </source>
</evidence>
<evidence type="ECO:0000313" key="8">
    <source>
        <dbReference type="EMBL" id="UKJ89689.1"/>
    </source>
</evidence>
<dbReference type="InterPro" id="IPR001471">
    <property type="entry name" value="AP2/ERF_dom"/>
</dbReference>
<evidence type="ECO:0000256" key="4">
    <source>
        <dbReference type="ARBA" id="ARBA00023163"/>
    </source>
</evidence>
<gene>
    <name evidence="8" type="ORF">MACJ_002942</name>
</gene>
<dbReference type="Gene3D" id="1.20.5.2050">
    <property type="match status" value="1"/>
</dbReference>
<evidence type="ECO:0000256" key="2">
    <source>
        <dbReference type="ARBA" id="ARBA00023015"/>
    </source>
</evidence>
<feature type="compositionally biased region" description="Basic and acidic residues" evidence="6">
    <location>
        <begin position="163"/>
        <end position="173"/>
    </location>
</feature>